<dbReference type="AlphaFoldDB" id="A0AAD6D753"/>
<dbReference type="Proteomes" id="UP001220324">
    <property type="component" value="Unassembled WGS sequence"/>
</dbReference>
<protein>
    <submittedName>
        <fullName evidence="1">Uncharacterized protein</fullName>
    </submittedName>
</protein>
<sequence>MGDREKYRRLRLGVGDDLETGFQTLLFLMKNPEIAEYVRHLEVHGRRSVSHGFEFDFNSPPDNLRELDLDDLKRLKVAIQTAGFTEGNEPQSVLHMLLQPYGRDLRDSSHLCHMAFKQALAALLIAISPQLESLAVFHVGEPSSETKSFALLTMLRRANRNSESIPYLQKLNRIIFLPDDCSVGSDGFWYNIAEDYHHRLNLVRRLPALKSVSFSVASWNNEAGLPPPPKSANYSDISFTHSNLAESDMCYIIDSSKALRKFTYTIGGRAQPEGGKASVTLTPIVRSLWRHRHCLEELDLDVEDNISWGELYGNEGLESTEGIDMDEDTEYEEVWEGEMSELDMKLETPPRNISLVDFPNLRSLSLGVHTLCFLARGIGPDRLDAKSFSLVHTLPASLQSIRLYGKGEEGDPILGGRKYPSDLNVDALLEKLVADKDARLPLLRIIEGFDPVIPRAKEVPEYADEDHSLLWEQPEGWLVD</sequence>
<dbReference type="EMBL" id="JAQIZZ010000001">
    <property type="protein sequence ID" value="KAJ5557183.1"/>
    <property type="molecule type" value="Genomic_DNA"/>
</dbReference>
<organism evidence="1 2">
    <name type="scientific">Penicillium frequentans</name>
    <dbReference type="NCBI Taxonomy" id="3151616"/>
    <lineage>
        <taxon>Eukaryota</taxon>
        <taxon>Fungi</taxon>
        <taxon>Dikarya</taxon>
        <taxon>Ascomycota</taxon>
        <taxon>Pezizomycotina</taxon>
        <taxon>Eurotiomycetes</taxon>
        <taxon>Eurotiomycetidae</taxon>
        <taxon>Eurotiales</taxon>
        <taxon>Aspergillaceae</taxon>
        <taxon>Penicillium</taxon>
    </lineage>
</organism>
<comment type="caution">
    <text evidence="1">The sequence shown here is derived from an EMBL/GenBank/DDBJ whole genome shotgun (WGS) entry which is preliminary data.</text>
</comment>
<evidence type="ECO:0000313" key="1">
    <source>
        <dbReference type="EMBL" id="KAJ5557183.1"/>
    </source>
</evidence>
<proteinExistence type="predicted"/>
<evidence type="ECO:0000313" key="2">
    <source>
        <dbReference type="Proteomes" id="UP001220324"/>
    </source>
</evidence>
<accession>A0AAD6D753</accession>
<keyword evidence="2" id="KW-1185">Reference proteome</keyword>
<reference evidence="1 2" key="1">
    <citation type="journal article" date="2023" name="IMA Fungus">
        <title>Comparative genomic study of the Penicillium genus elucidates a diverse pangenome and 15 lateral gene transfer events.</title>
        <authorList>
            <person name="Petersen C."/>
            <person name="Sorensen T."/>
            <person name="Nielsen M.R."/>
            <person name="Sondergaard T.E."/>
            <person name="Sorensen J.L."/>
            <person name="Fitzpatrick D.A."/>
            <person name="Frisvad J.C."/>
            <person name="Nielsen K.L."/>
        </authorList>
    </citation>
    <scope>NUCLEOTIDE SEQUENCE [LARGE SCALE GENOMIC DNA]</scope>
    <source>
        <strain evidence="1 2">IBT 35679</strain>
    </source>
</reference>
<name>A0AAD6D753_9EURO</name>
<gene>
    <name evidence="1" type="ORF">N7494_001098</name>
</gene>